<dbReference type="GO" id="GO:0052655">
    <property type="term" value="F:L-valine-2-oxoglutarate transaminase activity"/>
    <property type="evidence" value="ECO:0007669"/>
    <property type="project" value="RHEA"/>
</dbReference>
<dbReference type="SUPFAM" id="SSF56752">
    <property type="entry name" value="D-aminoacid aminotransferase-like PLP-dependent enzymes"/>
    <property type="match status" value="1"/>
</dbReference>
<comment type="catalytic activity">
    <reaction evidence="9">
        <text>L-isoleucine + 2-oxoglutarate = (S)-3-methyl-2-oxopentanoate + L-glutamate</text>
        <dbReference type="Rhea" id="RHEA:24801"/>
        <dbReference type="ChEBI" id="CHEBI:16810"/>
        <dbReference type="ChEBI" id="CHEBI:29985"/>
        <dbReference type="ChEBI" id="CHEBI:35146"/>
        <dbReference type="ChEBI" id="CHEBI:58045"/>
        <dbReference type="EC" id="2.6.1.42"/>
    </reaction>
</comment>
<evidence type="ECO:0000256" key="1">
    <source>
        <dbReference type="ARBA" id="ARBA00001933"/>
    </source>
</evidence>
<name>A0A5N6QPK5_9ROSI</name>
<dbReference type="GO" id="GO:0052654">
    <property type="term" value="F:L-leucine-2-oxoglutarate transaminase activity"/>
    <property type="evidence" value="ECO:0007669"/>
    <property type="project" value="RHEA"/>
</dbReference>
<organism evidence="10 11">
    <name type="scientific">Carpinus fangiana</name>
    <dbReference type="NCBI Taxonomy" id="176857"/>
    <lineage>
        <taxon>Eukaryota</taxon>
        <taxon>Viridiplantae</taxon>
        <taxon>Streptophyta</taxon>
        <taxon>Embryophyta</taxon>
        <taxon>Tracheophyta</taxon>
        <taxon>Spermatophyta</taxon>
        <taxon>Magnoliopsida</taxon>
        <taxon>eudicotyledons</taxon>
        <taxon>Gunneridae</taxon>
        <taxon>Pentapetalae</taxon>
        <taxon>rosids</taxon>
        <taxon>fabids</taxon>
        <taxon>Fagales</taxon>
        <taxon>Betulaceae</taxon>
        <taxon>Carpinus</taxon>
    </lineage>
</organism>
<evidence type="ECO:0000256" key="3">
    <source>
        <dbReference type="ARBA" id="ARBA00022576"/>
    </source>
</evidence>
<dbReference type="Gene3D" id="3.20.10.10">
    <property type="entry name" value="D-amino Acid Aminotransferase, subunit A, domain 2"/>
    <property type="match status" value="1"/>
</dbReference>
<comment type="cofactor">
    <cofactor evidence="1 8">
        <name>pyridoxal 5'-phosphate</name>
        <dbReference type="ChEBI" id="CHEBI:597326"/>
    </cofactor>
</comment>
<sequence length="308" mass="33809">MASPSEQTTCETMNSEKYANVNWDELGFSPMPTDYMFVMKCSEGENFLQGNLTPFGNIELSPSAAILNFGQGIFEGLKAYRREEGRITLFRPEQNAIRMKMGAERMCMPSPSTEQFVDAVKQTVLANKRWGDTSINVIVEEKLRQAIPNGAGGVKAITNYAPVFRAVTQAKTKGFSDVLFLDAKTGRNVEELSSCNIFIVKGNVISTPATLGTILPGVTRKSIIDIALDSGYQVQECVIPVEDLMDADEVFCTGTAVVVNTVGSITYQGKRVEYKTGVESVSRKLYATLTGIQMGRIEDKMGWTVEVD</sequence>
<keyword evidence="5 8" id="KW-0663">Pyridoxal phosphate</keyword>
<evidence type="ECO:0000313" key="10">
    <source>
        <dbReference type="EMBL" id="KAE8008210.1"/>
    </source>
</evidence>
<dbReference type="OrthoDB" id="409992at2759"/>
<dbReference type="InterPro" id="IPR043131">
    <property type="entry name" value="BCAT-like_N"/>
</dbReference>
<comment type="catalytic activity">
    <reaction evidence="9">
        <text>L-leucine + 2-oxoglutarate = 4-methyl-2-oxopentanoate + L-glutamate</text>
        <dbReference type="Rhea" id="RHEA:18321"/>
        <dbReference type="ChEBI" id="CHEBI:16810"/>
        <dbReference type="ChEBI" id="CHEBI:17865"/>
        <dbReference type="ChEBI" id="CHEBI:29985"/>
        <dbReference type="ChEBI" id="CHEBI:57427"/>
        <dbReference type="EC" id="2.6.1.42"/>
    </reaction>
</comment>
<accession>A0A5N6QPK5</accession>
<reference evidence="10 11" key="1">
    <citation type="submission" date="2019-06" db="EMBL/GenBank/DDBJ databases">
        <title>A chromosomal-level reference genome of Carpinus fangiana (Coryloideae, Betulaceae).</title>
        <authorList>
            <person name="Yang X."/>
            <person name="Wang Z."/>
            <person name="Zhang L."/>
            <person name="Hao G."/>
            <person name="Liu J."/>
            <person name="Yang Y."/>
        </authorList>
    </citation>
    <scope>NUCLEOTIDE SEQUENCE [LARGE SCALE GENOMIC DNA]</scope>
    <source>
        <strain evidence="10">Cfa_2016G</strain>
        <tissue evidence="10">Leaf</tissue>
    </source>
</reference>
<dbReference type="FunFam" id="3.20.10.10:FF:000003">
    <property type="entry name" value="Branched-chain-amino-acid aminotransferase"/>
    <property type="match status" value="1"/>
</dbReference>
<dbReference type="Gene3D" id="3.30.470.10">
    <property type="match status" value="1"/>
</dbReference>
<keyword evidence="4 9" id="KW-0808">Transferase</keyword>
<evidence type="ECO:0000256" key="9">
    <source>
        <dbReference type="RuleBase" id="RU004517"/>
    </source>
</evidence>
<dbReference type="PROSITE" id="PS00770">
    <property type="entry name" value="AA_TRANSFER_CLASS_4"/>
    <property type="match status" value="1"/>
</dbReference>
<evidence type="ECO:0000313" key="11">
    <source>
        <dbReference type="Proteomes" id="UP000327013"/>
    </source>
</evidence>
<dbReference type="Proteomes" id="UP000327013">
    <property type="component" value="Chromosome 2"/>
</dbReference>
<dbReference type="PANTHER" id="PTHR42825:SF28">
    <property type="entry name" value="BRANCHED-CHAIN-AMINO-ACID AMINOTRANSFERASE 7-RELATED"/>
    <property type="match status" value="1"/>
</dbReference>
<dbReference type="PANTHER" id="PTHR42825">
    <property type="entry name" value="AMINO ACID AMINOTRANSFERASE"/>
    <property type="match status" value="1"/>
</dbReference>
<evidence type="ECO:0000256" key="5">
    <source>
        <dbReference type="ARBA" id="ARBA00022898"/>
    </source>
</evidence>
<dbReference type="InterPro" id="IPR005786">
    <property type="entry name" value="B_amino_transII"/>
</dbReference>
<comment type="similarity">
    <text evidence="2 7">Belongs to the class-IV pyridoxal-phosphate-dependent aminotransferase family.</text>
</comment>
<protein>
    <recommendedName>
        <fullName evidence="9">Branched-chain-amino-acid aminotransferase</fullName>
        <ecNumber evidence="9">2.6.1.42</ecNumber>
    </recommendedName>
</protein>
<dbReference type="EC" id="2.6.1.42" evidence="9"/>
<evidence type="ECO:0000256" key="2">
    <source>
        <dbReference type="ARBA" id="ARBA00009320"/>
    </source>
</evidence>
<dbReference type="GO" id="GO:0008652">
    <property type="term" value="P:amino acid biosynthetic process"/>
    <property type="evidence" value="ECO:0007669"/>
    <property type="project" value="UniProtKB-KW"/>
</dbReference>
<dbReference type="InterPro" id="IPR036038">
    <property type="entry name" value="Aminotransferase-like"/>
</dbReference>
<dbReference type="InterPro" id="IPR043132">
    <property type="entry name" value="BCAT-like_C"/>
</dbReference>
<dbReference type="EMBL" id="CM017322">
    <property type="protein sequence ID" value="KAE8008210.1"/>
    <property type="molecule type" value="Genomic_DNA"/>
</dbReference>
<gene>
    <name evidence="10" type="ORF">FH972_004746</name>
</gene>
<dbReference type="AlphaFoldDB" id="A0A5N6QPK5"/>
<dbReference type="Pfam" id="PF01063">
    <property type="entry name" value="Aminotran_4"/>
    <property type="match status" value="1"/>
</dbReference>
<keyword evidence="3 9" id="KW-0032">Aminotransferase</keyword>
<feature type="modified residue" description="N6-(pyridoxal phosphate)lysine" evidence="6">
    <location>
        <position position="155"/>
    </location>
</feature>
<dbReference type="GO" id="GO:0009082">
    <property type="term" value="P:branched-chain amino acid biosynthetic process"/>
    <property type="evidence" value="ECO:0007669"/>
    <property type="project" value="UniProtKB-KW"/>
</dbReference>
<evidence type="ECO:0000256" key="6">
    <source>
        <dbReference type="PIRSR" id="PIRSR006468-1"/>
    </source>
</evidence>
<keyword evidence="9" id="KW-0100">Branched-chain amino acid biosynthesis</keyword>
<keyword evidence="9" id="KW-0028">Amino-acid biosynthesis</keyword>
<dbReference type="InterPro" id="IPR001544">
    <property type="entry name" value="Aminotrans_IV"/>
</dbReference>
<comment type="catalytic activity">
    <reaction evidence="9">
        <text>L-valine + 2-oxoglutarate = 3-methyl-2-oxobutanoate + L-glutamate</text>
        <dbReference type="Rhea" id="RHEA:24813"/>
        <dbReference type="ChEBI" id="CHEBI:11851"/>
        <dbReference type="ChEBI" id="CHEBI:16810"/>
        <dbReference type="ChEBI" id="CHEBI:29985"/>
        <dbReference type="ChEBI" id="CHEBI:57762"/>
        <dbReference type="EC" id="2.6.1.42"/>
    </reaction>
</comment>
<dbReference type="GO" id="GO:0052656">
    <property type="term" value="F:L-isoleucine-2-oxoglutarate transaminase activity"/>
    <property type="evidence" value="ECO:0007669"/>
    <property type="project" value="RHEA"/>
</dbReference>
<proteinExistence type="inferred from homology"/>
<evidence type="ECO:0000256" key="7">
    <source>
        <dbReference type="RuleBase" id="RU004106"/>
    </source>
</evidence>
<evidence type="ECO:0000256" key="8">
    <source>
        <dbReference type="RuleBase" id="RU004516"/>
    </source>
</evidence>
<dbReference type="PIRSF" id="PIRSF006468">
    <property type="entry name" value="BCAT1"/>
    <property type="match status" value="1"/>
</dbReference>
<keyword evidence="11" id="KW-1185">Reference proteome</keyword>
<dbReference type="InterPro" id="IPR018300">
    <property type="entry name" value="Aminotrans_IV_CS"/>
</dbReference>
<evidence type="ECO:0000256" key="4">
    <source>
        <dbReference type="ARBA" id="ARBA00022679"/>
    </source>
</evidence>